<gene>
    <name evidence="1" type="ORF">AA309_26605</name>
</gene>
<dbReference type="AlphaFoldDB" id="A0A0H1R5K0"/>
<sequence>MMMFDISRAAQSRYDRLRREWPYDPTIDWGQVEALFFVLSVAEQDHCSRLASRYVLYCRRSGRRLKGLAKWIETRGWAGFLDVERRAVQQAGSRQVPVWVIEGTRAWDAWQGYRQARGQRMPSPDTIRAERGRGWWFPSLFPPDAAEQSYQQVRDAS</sequence>
<evidence type="ECO:0000313" key="2">
    <source>
        <dbReference type="Proteomes" id="UP000035489"/>
    </source>
</evidence>
<dbReference type="EMBL" id="LCYG01000089">
    <property type="protein sequence ID" value="KLK90304.1"/>
    <property type="molecule type" value="Genomic_DNA"/>
</dbReference>
<organism evidence="1 2">
    <name type="scientific">Microvirga vignae</name>
    <dbReference type="NCBI Taxonomy" id="1225564"/>
    <lineage>
        <taxon>Bacteria</taxon>
        <taxon>Pseudomonadati</taxon>
        <taxon>Pseudomonadota</taxon>
        <taxon>Alphaproteobacteria</taxon>
        <taxon>Hyphomicrobiales</taxon>
        <taxon>Methylobacteriaceae</taxon>
        <taxon>Microvirga</taxon>
    </lineage>
</organism>
<accession>A0A0H1R5K0</accession>
<proteinExistence type="predicted"/>
<keyword evidence="2" id="KW-1185">Reference proteome</keyword>
<comment type="caution">
    <text evidence="1">The sequence shown here is derived from an EMBL/GenBank/DDBJ whole genome shotgun (WGS) entry which is preliminary data.</text>
</comment>
<dbReference type="PATRIC" id="fig|1225564.3.peg.6914"/>
<reference evidence="1 2" key="1">
    <citation type="submission" date="2015-05" db="EMBL/GenBank/DDBJ databases">
        <title>Draft genome sequence of Microvirga vignae strain BR3299, a novel nitrogen fixing bacteria isolated from Brazil semi-aired region.</title>
        <authorList>
            <person name="Zilli J.E."/>
            <person name="Passos S.R."/>
            <person name="Leite J."/>
            <person name="Baldani J.I."/>
            <person name="Xavier G.R."/>
            <person name="Rumjaneck N.G."/>
            <person name="Simoes-Araujo J.L."/>
        </authorList>
    </citation>
    <scope>NUCLEOTIDE SEQUENCE [LARGE SCALE GENOMIC DNA]</scope>
    <source>
        <strain evidence="1 2">BR3299</strain>
    </source>
</reference>
<evidence type="ECO:0000313" key="1">
    <source>
        <dbReference type="EMBL" id="KLK90304.1"/>
    </source>
</evidence>
<dbReference type="STRING" id="1225564.AA309_26605"/>
<dbReference type="Proteomes" id="UP000035489">
    <property type="component" value="Unassembled WGS sequence"/>
</dbReference>
<dbReference type="OrthoDB" id="7991791at2"/>
<name>A0A0H1R5K0_9HYPH</name>
<protein>
    <submittedName>
        <fullName evidence="1">Uncharacterized protein</fullName>
    </submittedName>
</protein>
<dbReference type="RefSeq" id="WP_047192046.1">
    <property type="nucleotide sequence ID" value="NZ_LCYG01000089.1"/>
</dbReference>